<keyword evidence="1" id="KW-0472">Membrane</keyword>
<dbReference type="Pfam" id="PF11189">
    <property type="entry name" value="DUF2973"/>
    <property type="match status" value="1"/>
</dbReference>
<dbReference type="KEGG" id="vg:10328878"/>
<evidence type="ECO:0000313" key="2">
    <source>
        <dbReference type="EMBL" id="ADO98374.1"/>
    </source>
</evidence>
<accession>E3SLM6</accession>
<proteinExistence type="predicted"/>
<keyword evidence="1" id="KW-1133">Transmembrane helix</keyword>
<gene>
    <name evidence="2" type="ORF">SSSM7_313</name>
</gene>
<sequence>METTVLLVMFSILCFTFLLLGGIIGWLAQQNNYVQMQNQAYTHPEMYDENGMLIPDEIVAVRFENNDDSEEDDED</sequence>
<dbReference type="OrthoDB" id="23934at10239"/>
<dbReference type="Proteomes" id="UP000006527">
    <property type="component" value="Segment"/>
</dbReference>
<name>E3SLM6_9CAUD</name>
<organism evidence="2 3">
    <name type="scientific">Synechococcus phage S-SSM7</name>
    <dbReference type="NCBI Taxonomy" id="445686"/>
    <lineage>
        <taxon>Viruses</taxon>
        <taxon>Duplodnaviria</taxon>
        <taxon>Heunggongvirae</taxon>
        <taxon>Uroviricota</taxon>
        <taxon>Caudoviricetes</taxon>
        <taxon>Pantevenvirales</taxon>
        <taxon>Kyanoviridae</taxon>
        <taxon>Lipsvirus</taxon>
        <taxon>Lipsvirus ssm7</taxon>
    </lineage>
</organism>
<dbReference type="RefSeq" id="YP_004324361.1">
    <property type="nucleotide sequence ID" value="NC_015287.1"/>
</dbReference>
<keyword evidence="3" id="KW-1185">Reference proteome</keyword>
<evidence type="ECO:0000256" key="1">
    <source>
        <dbReference type="SAM" id="Phobius"/>
    </source>
</evidence>
<evidence type="ECO:0000313" key="3">
    <source>
        <dbReference type="Proteomes" id="UP000006527"/>
    </source>
</evidence>
<protein>
    <submittedName>
        <fullName evidence="2">Uncharacterized protein</fullName>
    </submittedName>
</protein>
<dbReference type="GeneID" id="10328878"/>
<reference evidence="2 3" key="1">
    <citation type="journal article" date="2010" name="Environ. Microbiol.">
        <title>Genomic analysis of oceanic cyanobacterial myoviruses compared with T4-like myoviruses from diverse hosts and environments.</title>
        <authorList>
            <person name="Sullivan M.B."/>
            <person name="Huang K.H."/>
            <person name="Ignacio-Espinoza J.C."/>
            <person name="Berlin A.M."/>
            <person name="Kelly L."/>
            <person name="Weigele P.R."/>
            <person name="DeFrancesco A.S."/>
            <person name="Kern S.E."/>
            <person name="Thompson L.R."/>
            <person name="Young S."/>
            <person name="Yandava C."/>
            <person name="Fu R."/>
            <person name="Krastins B."/>
            <person name="Chase M."/>
            <person name="Sarracino D."/>
            <person name="Osburne M.S."/>
            <person name="Henn M.R."/>
            <person name="Chisholm S.W."/>
        </authorList>
    </citation>
    <scope>NUCLEOTIDE SEQUENCE [LARGE SCALE GENOMIC DNA]</scope>
    <source>
        <strain evidence="2">8109-3</strain>
    </source>
</reference>
<dbReference type="EMBL" id="GU071098">
    <property type="protein sequence ID" value="ADO98374.1"/>
    <property type="molecule type" value="Genomic_DNA"/>
</dbReference>
<keyword evidence="1" id="KW-0812">Transmembrane</keyword>
<dbReference type="InterPro" id="IPR021355">
    <property type="entry name" value="Phage_Syn9_Gp224"/>
</dbReference>
<feature type="transmembrane region" description="Helical" evidence="1">
    <location>
        <begin position="6"/>
        <end position="28"/>
    </location>
</feature>